<dbReference type="SUPFAM" id="SSF51366">
    <property type="entry name" value="Ribulose-phoshate binding barrel"/>
    <property type="match status" value="1"/>
</dbReference>
<evidence type="ECO:0000256" key="7">
    <source>
        <dbReference type="HAMAP-Rule" id="MF_01235"/>
    </source>
</evidence>
<dbReference type="EMBL" id="FMKA01000002">
    <property type="protein sequence ID" value="SCP95588.1"/>
    <property type="molecule type" value="Genomic_DNA"/>
</dbReference>
<dbReference type="Proteomes" id="UP000199315">
    <property type="component" value="Unassembled WGS sequence"/>
</dbReference>
<dbReference type="InterPro" id="IPR007260">
    <property type="entry name" value="NanE"/>
</dbReference>
<evidence type="ECO:0000256" key="4">
    <source>
        <dbReference type="ARBA" id="ARBA00007439"/>
    </source>
</evidence>
<evidence type="ECO:0000313" key="9">
    <source>
        <dbReference type="Proteomes" id="UP000199315"/>
    </source>
</evidence>
<comment type="catalytic activity">
    <reaction evidence="1 7">
        <text>an N-acyl-D-glucosamine 6-phosphate = an N-acyl-D-mannosamine 6-phosphate</text>
        <dbReference type="Rhea" id="RHEA:23932"/>
        <dbReference type="ChEBI" id="CHEBI:57599"/>
        <dbReference type="ChEBI" id="CHEBI:57666"/>
        <dbReference type="EC" id="5.1.3.9"/>
    </reaction>
</comment>
<comment type="pathway">
    <text evidence="3 7">Amino-sugar metabolism; N-acetylneuraminate degradation; D-fructose 6-phosphate from N-acetylneuraminate: step 3/5.</text>
</comment>
<keyword evidence="9" id="KW-1185">Reference proteome</keyword>
<proteinExistence type="inferred from homology"/>
<dbReference type="Gene3D" id="3.20.20.70">
    <property type="entry name" value="Aldolase class I"/>
    <property type="match status" value="1"/>
</dbReference>
<organism evidence="8 9">
    <name type="scientific">Anaerobium acetethylicum</name>
    <dbReference type="NCBI Taxonomy" id="1619234"/>
    <lineage>
        <taxon>Bacteria</taxon>
        <taxon>Bacillati</taxon>
        <taxon>Bacillota</taxon>
        <taxon>Clostridia</taxon>
        <taxon>Lachnospirales</taxon>
        <taxon>Lachnospiraceae</taxon>
        <taxon>Anaerobium</taxon>
    </lineage>
</organism>
<sequence>MNSPVLDKIKGGLIVSCQALKEEPLHSSYIMSRMAYAAYLGGAVGIRANTVEDITEIKKVVDIPIIGIIKEVYGDCNVYITPTMKEVDALVECGVDIIAIDSTRRERPNGENLDDFFKEVRAKYPDQLFMADCSDYEEGMHAAEIGFDLIGTTMNGYTEYTKGVELPNIELMKKLVEDTKKPVIAEGGIWTPEQLKAAMGAGVLAAVVGTAITRPMDITKRFVAAIQDK</sequence>
<dbReference type="GO" id="GO:0005975">
    <property type="term" value="P:carbohydrate metabolic process"/>
    <property type="evidence" value="ECO:0007669"/>
    <property type="project" value="UniProtKB-UniRule"/>
</dbReference>
<keyword evidence="6 7" id="KW-0119">Carbohydrate metabolism</keyword>
<gene>
    <name evidence="7" type="primary">nanE</name>
    <name evidence="8" type="ORF">SAMN05421730_100243</name>
</gene>
<protein>
    <recommendedName>
        <fullName evidence="7">Putative N-acetylmannosamine-6-phosphate 2-epimerase</fullName>
        <ecNumber evidence="7">5.1.3.9</ecNumber>
    </recommendedName>
    <alternativeName>
        <fullName evidence="7">ManNAc-6-P epimerase</fullName>
    </alternativeName>
</protein>
<keyword evidence="5 7" id="KW-0413">Isomerase</keyword>
<evidence type="ECO:0000256" key="1">
    <source>
        <dbReference type="ARBA" id="ARBA00000056"/>
    </source>
</evidence>
<dbReference type="PANTHER" id="PTHR36204:SF1">
    <property type="entry name" value="N-ACETYLMANNOSAMINE-6-PHOSPHATE 2-EPIMERASE-RELATED"/>
    <property type="match status" value="1"/>
</dbReference>
<dbReference type="UniPathway" id="UPA00629">
    <property type="reaction ID" value="UER00682"/>
</dbReference>
<evidence type="ECO:0000256" key="3">
    <source>
        <dbReference type="ARBA" id="ARBA00005081"/>
    </source>
</evidence>
<dbReference type="PANTHER" id="PTHR36204">
    <property type="entry name" value="N-ACETYLMANNOSAMINE-6-PHOSPHATE 2-EPIMERASE-RELATED"/>
    <property type="match status" value="1"/>
</dbReference>
<reference evidence="8 9" key="1">
    <citation type="submission" date="2016-09" db="EMBL/GenBank/DDBJ databases">
        <authorList>
            <person name="Capua I."/>
            <person name="De Benedictis P."/>
            <person name="Joannis T."/>
            <person name="Lombin L.H."/>
            <person name="Cattoli G."/>
        </authorList>
    </citation>
    <scope>NUCLEOTIDE SEQUENCE [LARGE SCALE GENOMIC DNA]</scope>
    <source>
        <strain evidence="8 9">GluBS11</strain>
    </source>
</reference>
<dbReference type="AlphaFoldDB" id="A0A1D3TQ21"/>
<dbReference type="Pfam" id="PF04131">
    <property type="entry name" value="NanE"/>
    <property type="match status" value="1"/>
</dbReference>
<dbReference type="GO" id="GO:0005829">
    <property type="term" value="C:cytosol"/>
    <property type="evidence" value="ECO:0007669"/>
    <property type="project" value="TreeGrafter"/>
</dbReference>
<dbReference type="GO" id="GO:0006053">
    <property type="term" value="P:N-acetylmannosamine catabolic process"/>
    <property type="evidence" value="ECO:0007669"/>
    <property type="project" value="TreeGrafter"/>
</dbReference>
<dbReference type="EC" id="5.1.3.9" evidence="7"/>
<dbReference type="HAMAP" id="MF_01235">
    <property type="entry name" value="ManNAc6P_epimer"/>
    <property type="match status" value="1"/>
</dbReference>
<evidence type="ECO:0000313" key="8">
    <source>
        <dbReference type="EMBL" id="SCP95588.1"/>
    </source>
</evidence>
<evidence type="ECO:0000256" key="2">
    <source>
        <dbReference type="ARBA" id="ARBA00002147"/>
    </source>
</evidence>
<dbReference type="CDD" id="cd04729">
    <property type="entry name" value="NanE"/>
    <property type="match status" value="1"/>
</dbReference>
<evidence type="ECO:0000256" key="6">
    <source>
        <dbReference type="ARBA" id="ARBA00023277"/>
    </source>
</evidence>
<name>A0A1D3TQ21_9FIRM</name>
<dbReference type="GO" id="GO:0047465">
    <property type="term" value="F:N-acylglucosamine-6-phosphate 2-epimerase activity"/>
    <property type="evidence" value="ECO:0007669"/>
    <property type="project" value="UniProtKB-EC"/>
</dbReference>
<comment type="similarity">
    <text evidence="4 7">Belongs to the NanE family.</text>
</comment>
<dbReference type="OrthoDB" id="9781704at2"/>
<dbReference type="FunFam" id="3.20.20.70:FF:000035">
    <property type="entry name" value="Putative N-acetylmannosamine-6-phosphate 2-epimerase"/>
    <property type="match status" value="1"/>
</dbReference>
<dbReference type="NCBIfam" id="NF002231">
    <property type="entry name" value="PRK01130.1"/>
    <property type="match status" value="1"/>
</dbReference>
<comment type="function">
    <text evidence="2 7">Converts N-acetylmannosamine-6-phosphate (ManNAc-6-P) to N-acetylglucosamine-6-phosphate (GlcNAc-6-P).</text>
</comment>
<accession>A0A1D3TQ21</accession>
<dbReference type="STRING" id="1619234.SAMN05421730_100243"/>
<dbReference type="RefSeq" id="WP_091230054.1">
    <property type="nucleotide sequence ID" value="NZ_FMKA01000002.1"/>
</dbReference>
<evidence type="ECO:0000256" key="5">
    <source>
        <dbReference type="ARBA" id="ARBA00023235"/>
    </source>
</evidence>
<dbReference type="GO" id="GO:0019262">
    <property type="term" value="P:N-acetylneuraminate catabolic process"/>
    <property type="evidence" value="ECO:0007669"/>
    <property type="project" value="UniProtKB-UniRule"/>
</dbReference>
<dbReference type="InterPro" id="IPR013785">
    <property type="entry name" value="Aldolase_TIM"/>
</dbReference>
<dbReference type="InterPro" id="IPR011060">
    <property type="entry name" value="RibuloseP-bd_barrel"/>
</dbReference>